<dbReference type="Proteomes" id="UP000772196">
    <property type="component" value="Unassembled WGS sequence"/>
</dbReference>
<organism evidence="2 3">
    <name type="scientific">Streptomyces physcomitrii</name>
    <dbReference type="NCBI Taxonomy" id="2724184"/>
    <lineage>
        <taxon>Bacteria</taxon>
        <taxon>Bacillati</taxon>
        <taxon>Actinomycetota</taxon>
        <taxon>Actinomycetes</taxon>
        <taxon>Kitasatosporales</taxon>
        <taxon>Streptomycetaceae</taxon>
        <taxon>Streptomyces</taxon>
    </lineage>
</organism>
<evidence type="ECO:0000313" key="2">
    <source>
        <dbReference type="EMBL" id="NKI41827.1"/>
    </source>
</evidence>
<evidence type="ECO:0008006" key="4">
    <source>
        <dbReference type="Google" id="ProtNLM"/>
    </source>
</evidence>
<gene>
    <name evidence="2" type="ORF">HFV08_11365</name>
</gene>
<feature type="compositionally biased region" description="Pro residues" evidence="1">
    <location>
        <begin position="69"/>
        <end position="90"/>
    </location>
</feature>
<reference evidence="2 3" key="1">
    <citation type="submission" date="2020-04" db="EMBL/GenBank/DDBJ databases">
        <title>Phylogenetic Diversity and Antibacterial Activity against Ralstonia solanacearum of Endophytic Actinomycete Isolated from Moss.</title>
        <authorList>
            <person name="Zhuang X."/>
        </authorList>
    </citation>
    <scope>NUCLEOTIDE SEQUENCE [LARGE SCALE GENOMIC DNA]</scope>
    <source>
        <strain evidence="2 3">LD120</strain>
    </source>
</reference>
<keyword evidence="3" id="KW-1185">Reference proteome</keyword>
<dbReference type="EMBL" id="JAAWWP010000005">
    <property type="protein sequence ID" value="NKI41827.1"/>
    <property type="molecule type" value="Genomic_DNA"/>
</dbReference>
<sequence length="220" mass="23202">MRQAQAVMDEALASRTRTLAAFAVTVGSDAAVASLMGLNEREVRVARRTVGREDARVVADALLKQPAAVAPPPAEAPPPADAPPQPLAPDPDPDPAAEAPADAARAHVPHPRAEAEPSAQPVAPETAVPAAATWTEGMDSVLLWSWQSGLDLQIVAEELGLDAKELLLRARKLAAEGQLTPRASAYLDVRAGRHRRHDPVQYTFVPDSPETLYSAPGAYG</sequence>
<name>A0ABX1H1A8_9ACTN</name>
<feature type="region of interest" description="Disordered" evidence="1">
    <location>
        <begin position="69"/>
        <end position="124"/>
    </location>
</feature>
<evidence type="ECO:0000313" key="3">
    <source>
        <dbReference type="Proteomes" id="UP000772196"/>
    </source>
</evidence>
<protein>
    <recommendedName>
        <fullName evidence="4">DNA-binding protein</fullName>
    </recommendedName>
</protein>
<proteinExistence type="predicted"/>
<accession>A0ABX1H1A8</accession>
<comment type="caution">
    <text evidence="2">The sequence shown here is derived from an EMBL/GenBank/DDBJ whole genome shotgun (WGS) entry which is preliminary data.</text>
</comment>
<evidence type="ECO:0000256" key="1">
    <source>
        <dbReference type="SAM" id="MobiDB-lite"/>
    </source>
</evidence>